<keyword evidence="2 5" id="KW-0378">Hydrolase</keyword>
<evidence type="ECO:0000256" key="1">
    <source>
        <dbReference type="ARBA" id="ARBA00022741"/>
    </source>
</evidence>
<keyword evidence="8" id="KW-1185">Reference proteome</keyword>
<keyword evidence="1 5" id="KW-0547">Nucleotide-binding</keyword>
<dbReference type="SUPFAM" id="SSF52540">
    <property type="entry name" value="P-loop containing nucleoside triphosphate hydrolases"/>
    <property type="match status" value="1"/>
</dbReference>
<feature type="binding site" evidence="5">
    <location>
        <begin position="228"/>
        <end position="235"/>
    </location>
    <ligand>
        <name>ATP</name>
        <dbReference type="ChEBI" id="CHEBI:30616"/>
    </ligand>
</feature>
<dbReference type="InterPro" id="IPR027785">
    <property type="entry name" value="UvrD-like_helicase_C"/>
</dbReference>
<evidence type="ECO:0000256" key="4">
    <source>
        <dbReference type="ARBA" id="ARBA00022840"/>
    </source>
</evidence>
<dbReference type="Pfam" id="PF00580">
    <property type="entry name" value="UvrD-helicase"/>
    <property type="match status" value="1"/>
</dbReference>
<protein>
    <submittedName>
        <fullName evidence="7">RNA polymerase recycling motor HelD</fullName>
    </submittedName>
</protein>
<dbReference type="NCBIfam" id="NF041464">
    <property type="entry name" value="HelD_BACSU"/>
    <property type="match status" value="1"/>
</dbReference>
<evidence type="ECO:0000313" key="7">
    <source>
        <dbReference type="EMBL" id="MFD1484934.1"/>
    </source>
</evidence>
<gene>
    <name evidence="7" type="primary">helD</name>
    <name evidence="7" type="ORF">ACFQ5J_06805</name>
</gene>
<dbReference type="InterPro" id="IPR014016">
    <property type="entry name" value="UvrD-like_ATP-bd"/>
</dbReference>
<dbReference type="Pfam" id="PF13538">
    <property type="entry name" value="UvrD_C_2"/>
    <property type="match status" value="1"/>
</dbReference>
<sequence>MENATQAAEQVRVDAVIAKMNARLAAVAHQLTEAHQDTRQIEQSYGDATRVNITEIDDRMETNAAVQQQKMMVARAVENETILEHEQDRLARLVKDPYFGRIDIRDRDGQDTLYIGTGTFMDRDDQFLVYDWRAPIASIYYNGTLGPVSYQTPFGPEKTELLNKRQFMIQNGQITNMFDTNETVGDEILQAVLGEQTDDYMQNIVATIQKEQNDIIRDTAADVLVVQGVAGSGKTSAVLQRVAYLLYHARATLDADQMVLFSPNQLFANYISAVLPSLGEKNMRQATMYEFFAKRFAGLHVQTLFERFEQDLAGLPETTKKIRRFKESADYLDALRDYANTPGRVPYFIDIMLNGEIFFSAKTITKIYASQPAAATAANKFLDTKNTLIRRLKQRIKMATFEDWVQARIELLSDDQARAIIGDQQFATGDEEARYIAESVVADAFTPVYDAIYNDYFLDEYQEYQRFLQTVCAPDVDRSVWAAMAQAAAADLEAHHLRLEDAAPILYLRDTITGSGQNHQIQYVFIDEMQDYSMCQLRYLHHAFPKAKLTLLGDAKQDVFTSNYQPSDFIHEIEAVFTGMRVELINLNKSYRSTAPITNFGKALLPNNTHILAFNRDGEKPRLLTLTRAQAITGLTQLVNTLLRENHTVAILTKNRAAAEQLYTTLKIDTKTTLLTPKDHTMHTGCLILPVYLAKGLEFDAVIGWDVSASTYHDEADRDILYTLSSRALHQLILISIDAPSPLLTALPTDLYNSDPLPLMAP</sequence>
<evidence type="ECO:0000256" key="5">
    <source>
        <dbReference type="PROSITE-ProRule" id="PRU00560"/>
    </source>
</evidence>
<evidence type="ECO:0000313" key="8">
    <source>
        <dbReference type="Proteomes" id="UP001597252"/>
    </source>
</evidence>
<evidence type="ECO:0000256" key="3">
    <source>
        <dbReference type="ARBA" id="ARBA00022806"/>
    </source>
</evidence>
<dbReference type="RefSeq" id="WP_125754169.1">
    <property type="nucleotide sequence ID" value="NZ_JBHTON010000018.1"/>
</dbReference>
<dbReference type="PANTHER" id="PTHR11070">
    <property type="entry name" value="UVRD / RECB / PCRA DNA HELICASE FAMILY MEMBER"/>
    <property type="match status" value="1"/>
</dbReference>
<dbReference type="EMBL" id="JBHTON010000018">
    <property type="protein sequence ID" value="MFD1484934.1"/>
    <property type="molecule type" value="Genomic_DNA"/>
</dbReference>
<dbReference type="InterPro" id="IPR027417">
    <property type="entry name" value="P-loop_NTPase"/>
</dbReference>
<comment type="caution">
    <text evidence="7">The sequence shown here is derived from an EMBL/GenBank/DDBJ whole genome shotgun (WGS) entry which is preliminary data.</text>
</comment>
<proteinExistence type="predicted"/>
<dbReference type="InterPro" id="IPR000212">
    <property type="entry name" value="DNA_helicase_UvrD/REP"/>
</dbReference>
<dbReference type="PROSITE" id="PS51198">
    <property type="entry name" value="UVRD_HELICASE_ATP_BIND"/>
    <property type="match status" value="1"/>
</dbReference>
<accession>A0ABW4E5P2</accession>
<name>A0ABW4E5P2_9LACO</name>
<dbReference type="Gene3D" id="3.40.50.300">
    <property type="entry name" value="P-loop containing nucleotide triphosphate hydrolases"/>
    <property type="match status" value="3"/>
</dbReference>
<organism evidence="7 8">
    <name type="scientific">Lacticaseibacillus baoqingensis</name>
    <dbReference type="NCBI Taxonomy" id="2486013"/>
    <lineage>
        <taxon>Bacteria</taxon>
        <taxon>Bacillati</taxon>
        <taxon>Bacillota</taxon>
        <taxon>Bacilli</taxon>
        <taxon>Lactobacillales</taxon>
        <taxon>Lactobacillaceae</taxon>
        <taxon>Lacticaseibacillus</taxon>
    </lineage>
</organism>
<reference evidence="8" key="1">
    <citation type="journal article" date="2019" name="Int. J. Syst. Evol. Microbiol.">
        <title>The Global Catalogue of Microorganisms (GCM) 10K type strain sequencing project: providing services to taxonomists for standard genome sequencing and annotation.</title>
        <authorList>
            <consortium name="The Broad Institute Genomics Platform"/>
            <consortium name="The Broad Institute Genome Sequencing Center for Infectious Disease"/>
            <person name="Wu L."/>
            <person name="Ma J."/>
        </authorList>
    </citation>
    <scope>NUCLEOTIDE SEQUENCE [LARGE SCALE GENOMIC DNA]</scope>
    <source>
        <strain evidence="8">CCM 8903</strain>
    </source>
</reference>
<evidence type="ECO:0000259" key="6">
    <source>
        <dbReference type="PROSITE" id="PS51198"/>
    </source>
</evidence>
<dbReference type="PANTHER" id="PTHR11070:SF17">
    <property type="entry name" value="DNA HELICASE IV"/>
    <property type="match status" value="1"/>
</dbReference>
<keyword evidence="4 5" id="KW-0067">ATP-binding</keyword>
<dbReference type="InterPro" id="IPR048228">
    <property type="entry name" value="HelD_bacillota"/>
</dbReference>
<feature type="domain" description="UvrD-like helicase ATP-binding" evidence="6">
    <location>
        <begin position="207"/>
        <end position="594"/>
    </location>
</feature>
<dbReference type="Proteomes" id="UP001597252">
    <property type="component" value="Unassembled WGS sequence"/>
</dbReference>
<evidence type="ECO:0000256" key="2">
    <source>
        <dbReference type="ARBA" id="ARBA00022801"/>
    </source>
</evidence>
<keyword evidence="3 5" id="KW-0347">Helicase</keyword>